<reference evidence="1 2" key="1">
    <citation type="submission" date="2015-04" db="EMBL/GenBank/DDBJ databases">
        <title>Comparative genomics of rhizobia nodulating Arachis hypogaea in China.</title>
        <authorList>
            <person name="Li Y."/>
        </authorList>
    </citation>
    <scope>NUCLEOTIDE SEQUENCE [LARGE SCALE GENOMIC DNA]</scope>
    <source>
        <strain evidence="1 2">CCBAU 51757</strain>
    </source>
</reference>
<comment type="caution">
    <text evidence="1">The sequence shown here is derived from an EMBL/GenBank/DDBJ whole genome shotgun (WGS) entry which is preliminary data.</text>
</comment>
<proteinExistence type="predicted"/>
<accession>A0A4Q0SD61</accession>
<organism evidence="1 2">
    <name type="scientific">Bradyrhizobium nanningense</name>
    <dbReference type="NCBI Taxonomy" id="1325118"/>
    <lineage>
        <taxon>Bacteria</taxon>
        <taxon>Pseudomonadati</taxon>
        <taxon>Pseudomonadota</taxon>
        <taxon>Alphaproteobacteria</taxon>
        <taxon>Hyphomicrobiales</taxon>
        <taxon>Nitrobacteraceae</taxon>
        <taxon>Bradyrhizobium</taxon>
    </lineage>
</organism>
<name>A0A4Q0SD61_9BRAD</name>
<evidence type="ECO:0000313" key="1">
    <source>
        <dbReference type="EMBL" id="RXH37164.1"/>
    </source>
</evidence>
<keyword evidence="2" id="KW-1185">Reference proteome</keyword>
<gene>
    <name evidence="1" type="ORF">XH99_03190</name>
</gene>
<dbReference type="AlphaFoldDB" id="A0A4Q0SD61"/>
<dbReference type="Proteomes" id="UP000289546">
    <property type="component" value="Unassembled WGS sequence"/>
</dbReference>
<dbReference type="EMBL" id="LBJQ01000009">
    <property type="protein sequence ID" value="RXH37164.1"/>
    <property type="molecule type" value="Genomic_DNA"/>
</dbReference>
<protein>
    <submittedName>
        <fullName evidence="1">Uncharacterized protein</fullName>
    </submittedName>
</protein>
<sequence>MQFIKFFQVSDCRYLQEIEIIFAGIAEVGDVAMECGTPVVVLADAAVEQQVVPPSERTRAFYGLRSHVHLPKAEKD</sequence>
<evidence type="ECO:0000313" key="2">
    <source>
        <dbReference type="Proteomes" id="UP000289546"/>
    </source>
</evidence>